<evidence type="ECO:0000259" key="6">
    <source>
        <dbReference type="PROSITE" id="PS50913"/>
    </source>
</evidence>
<feature type="compositionally biased region" description="Pro residues" evidence="5">
    <location>
        <begin position="695"/>
        <end position="704"/>
    </location>
</feature>
<dbReference type="PANTHER" id="PTHR18921:SF2">
    <property type="entry name" value="THYROID RECEPTOR-INTERACTING PROTEIN 11"/>
    <property type="match status" value="1"/>
</dbReference>
<dbReference type="PANTHER" id="PTHR18921">
    <property type="entry name" value="MYOSIN HEAVY CHAIN - RELATED"/>
    <property type="match status" value="1"/>
</dbReference>
<dbReference type="PROSITE" id="PS50913">
    <property type="entry name" value="GRIP"/>
    <property type="match status" value="1"/>
</dbReference>
<feature type="coiled-coil region" evidence="4">
    <location>
        <begin position="1190"/>
        <end position="1305"/>
    </location>
</feature>
<feature type="region of interest" description="Disordered" evidence="5">
    <location>
        <begin position="181"/>
        <end position="205"/>
    </location>
</feature>
<sequence>MDWLGGLSNIKGQISNLTKDLLAEGTSELSDPKSELVLAHAHISELDSVIEAQKKIIFLKDKNDELQVQLESAELRLDHAREQFQMQLTEKEVMIKKLLSEISIERGEPEGQSAVSSKVAKTHTTAEVPGQTAHSRSYMELASEDHEFLGTGNSEGTATWQELKNEVAKLRDEVTKWRRIAKQKKSKDRQSANLQTVSTVDPEKEVEELKQRLLEMEELRQTELTVLRETHSEHMNNLVDQLRETEAEVLSLREKLQEAEALKESPPTPSPPELLPSANDTHAEPAPNAGSDRSTKKRQRSMKKRKQKILTEPQTEDTGLLPANPEPCVEKTFTEMAVQCMLLDFSTDTSTDFEKVDPPSSDVHALRSETAHALTDSHTAVKTVGVAREAELADCETQTDPVREQTPKPVPAMEAVGIQAAVPLDESITGEYLVGVSAPLTDDGRSQVSDISDISSSSRYLDDLVHQLAEEVQSYELVVDEVVNTVTKRFSPRAEQSGNAEPTENEVAQKLSVFQTSLKQRRDRLAAIRKKDHKRSYKRETTSPIDREVSGLSSFAVICSRSSSPVVPSIETSMIADPVDVNETELDDWRDEGDRVNTEDELSNPHSVHTHELKSKPPIDSHGDDKKAQTFHRSESNETIVADLRNTIQHLEIRLSTDAEVYQNHLNALKHSLKPAERLRNVLAQTVQHLASTLPGPPPLPPGSPSLSTKEPSPPLPRDWPPRDPEAQLAMIIGLERAASEQVKRLRVALDNTKEALDAVSQENFELRQKLEDYQLNAAPQQSVVNEISFPERADETATVRACEADDMSSLAYRLCLALDPNYSAEVWDPDQWDYLIYDLLKSRFEEPVEDTGLNQSASSDERVVQLSAEVAALRDVLGQHAAFRTQAERDLRQLLTTVTSQRAQIDELIAQKKHLEQDLAQSREQIEQPVLLNRQDESEELSRTAIRQLSELVRGKDEEMERLQRRCDDLTQLIRSAHMRTTASDPENSLSADEDVTVVLERLTQQWSDAKSRAARTEAMYESVLSALEQKHTESQAYHSELQRVYADLKASGEQCESLNRELADLRQKLLDIQVTFLPTNSRLKSEKLNLKTVEPDEGIHTHVIPVKASTASTEPSTNTTEQKLMSEVERLRAHLLEMEESYNTEALNAEAREVDLRNQLHYAQERLSQLEECGQTAENRVRQAYSERDEARNLSEVYQKEIVALKANLANLQSALDSFQQNQQSAVTAETEHIRSELHRARENETTLRTELDRLSGQLADRNQLEEHNRRLSLQIQHHTAQLDRIRIQMNEKDTQIDTLRTRLAQMAVDTDSKIDKVLIKNLLVSYFQLPNSQKQNGLRVIGSLLHFTEEEYAKAGSSSGAIPTLLNWMRAAVSSLPSGPPKDVTFASSYPDKSFTELFLTFLEQEAGLRAPLRLSMDHYTPEAVKPNASRKPAQLTEELEVRLHPWSHSLTTPTTSTTSIPVNVPDTVLSHSSSNRDSKSPLNPLFQM</sequence>
<feature type="compositionally biased region" description="Basic residues" evidence="5">
    <location>
        <begin position="295"/>
        <end position="308"/>
    </location>
</feature>
<reference evidence="7" key="1">
    <citation type="submission" date="2019-05" db="EMBL/GenBank/DDBJ databases">
        <title>Annotation for the trematode Fasciolopsis buski.</title>
        <authorList>
            <person name="Choi Y.-J."/>
        </authorList>
    </citation>
    <scope>NUCLEOTIDE SEQUENCE</scope>
    <source>
        <strain evidence="7">HT</strain>
        <tissue evidence="7">Whole worm</tissue>
    </source>
</reference>
<name>A0A8E0RVM7_9TREM</name>
<feature type="domain" description="GRIP" evidence="6">
    <location>
        <begin position="1312"/>
        <end position="1361"/>
    </location>
</feature>
<evidence type="ECO:0000256" key="2">
    <source>
        <dbReference type="ARBA" id="ARBA00023034"/>
    </source>
</evidence>
<feature type="coiled-coil region" evidence="4">
    <location>
        <begin position="899"/>
        <end position="981"/>
    </location>
</feature>
<dbReference type="Proteomes" id="UP000728185">
    <property type="component" value="Unassembled WGS sequence"/>
</dbReference>
<organism evidence="7 8">
    <name type="scientific">Fasciolopsis buskii</name>
    <dbReference type="NCBI Taxonomy" id="27845"/>
    <lineage>
        <taxon>Eukaryota</taxon>
        <taxon>Metazoa</taxon>
        <taxon>Spiralia</taxon>
        <taxon>Lophotrochozoa</taxon>
        <taxon>Platyhelminthes</taxon>
        <taxon>Trematoda</taxon>
        <taxon>Digenea</taxon>
        <taxon>Plagiorchiida</taxon>
        <taxon>Echinostomata</taxon>
        <taxon>Echinostomatoidea</taxon>
        <taxon>Fasciolidae</taxon>
        <taxon>Fasciolopsis</taxon>
    </lineage>
</organism>
<evidence type="ECO:0000256" key="3">
    <source>
        <dbReference type="ARBA" id="ARBA00023054"/>
    </source>
</evidence>
<keyword evidence="8" id="KW-1185">Reference proteome</keyword>
<comment type="caution">
    <text evidence="7">The sequence shown here is derived from an EMBL/GenBank/DDBJ whole genome shotgun (WGS) entry which is preliminary data.</text>
</comment>
<feature type="compositionally biased region" description="Basic and acidic residues" evidence="5">
    <location>
        <begin position="609"/>
        <end position="636"/>
    </location>
</feature>
<gene>
    <name evidence="7" type="ORF">FBUS_07157</name>
</gene>
<feature type="region of interest" description="Disordered" evidence="5">
    <location>
        <begin position="1452"/>
        <end position="1492"/>
    </location>
</feature>
<accession>A0A8E0RVM7</accession>
<evidence type="ECO:0000256" key="1">
    <source>
        <dbReference type="ARBA" id="ARBA00004555"/>
    </source>
</evidence>
<proteinExistence type="predicted"/>
<evidence type="ECO:0000256" key="4">
    <source>
        <dbReference type="SAM" id="Coils"/>
    </source>
</evidence>
<feature type="region of interest" description="Disordered" evidence="5">
    <location>
        <begin position="258"/>
        <end position="323"/>
    </location>
</feature>
<evidence type="ECO:0000313" key="8">
    <source>
        <dbReference type="Proteomes" id="UP000728185"/>
    </source>
</evidence>
<feature type="coiled-coil region" evidence="4">
    <location>
        <begin position="1050"/>
        <end position="1077"/>
    </location>
</feature>
<keyword evidence="3 4" id="KW-0175">Coiled coil</keyword>
<dbReference type="OrthoDB" id="425925at2759"/>
<evidence type="ECO:0000256" key="5">
    <source>
        <dbReference type="SAM" id="MobiDB-lite"/>
    </source>
</evidence>
<dbReference type="GO" id="GO:0006888">
    <property type="term" value="P:endoplasmic reticulum to Golgi vesicle-mediated transport"/>
    <property type="evidence" value="ECO:0007669"/>
    <property type="project" value="TreeGrafter"/>
</dbReference>
<feature type="coiled-coil region" evidence="4">
    <location>
        <begin position="49"/>
        <end position="90"/>
    </location>
</feature>
<dbReference type="GO" id="GO:0005794">
    <property type="term" value="C:Golgi apparatus"/>
    <property type="evidence" value="ECO:0007669"/>
    <property type="project" value="UniProtKB-SubCell"/>
</dbReference>
<feature type="compositionally biased region" description="Low complexity" evidence="5">
    <location>
        <begin position="1452"/>
        <end position="1463"/>
    </location>
</feature>
<feature type="coiled-coil region" evidence="4">
    <location>
        <begin position="736"/>
        <end position="777"/>
    </location>
</feature>
<evidence type="ECO:0000313" key="7">
    <source>
        <dbReference type="EMBL" id="KAA0189284.1"/>
    </source>
</evidence>
<protein>
    <recommendedName>
        <fullName evidence="6">GRIP domain-containing protein</fullName>
    </recommendedName>
</protein>
<comment type="subcellular location">
    <subcellularLocation>
        <location evidence="1">Golgi apparatus</location>
    </subcellularLocation>
</comment>
<dbReference type="EMBL" id="LUCM01007861">
    <property type="protein sequence ID" value="KAA0189284.1"/>
    <property type="molecule type" value="Genomic_DNA"/>
</dbReference>
<dbReference type="InterPro" id="IPR000237">
    <property type="entry name" value="GRIP_dom"/>
</dbReference>
<feature type="region of interest" description="Disordered" evidence="5">
    <location>
        <begin position="109"/>
        <end position="134"/>
    </location>
</feature>
<dbReference type="GO" id="GO:0031267">
    <property type="term" value="F:small GTPase binding"/>
    <property type="evidence" value="ECO:0007669"/>
    <property type="project" value="TreeGrafter"/>
</dbReference>
<keyword evidence="2" id="KW-0333">Golgi apparatus</keyword>
<feature type="region of interest" description="Disordered" evidence="5">
    <location>
        <begin position="691"/>
        <end position="724"/>
    </location>
</feature>
<dbReference type="GO" id="GO:0007030">
    <property type="term" value="P:Golgi organization"/>
    <property type="evidence" value="ECO:0007669"/>
    <property type="project" value="TreeGrafter"/>
</dbReference>
<feature type="region of interest" description="Disordered" evidence="5">
    <location>
        <begin position="590"/>
        <end position="637"/>
    </location>
</feature>